<sequence>MTDLLLQLPSWMIARVTGLVAYYLLFAGMFLGILYGAPTLKGPWKARVYRWHTRSQGAGMIFVLAHILILVIDAYSPFNWSDLLIPFSTPEHPIAYGIGSISFYLSLIVLLTSDFRLLMPKKLWITLHMLSYPVFFLALLHGIYSGTDTQTPAIFIGYLASAGILILVTFYRAAVETRVAAKKAAM</sequence>
<dbReference type="Proteomes" id="UP000269097">
    <property type="component" value="Chromosome"/>
</dbReference>
<dbReference type="EMBL" id="CP033433">
    <property type="protein sequence ID" value="AYQ75045.1"/>
    <property type="molecule type" value="Genomic_DNA"/>
</dbReference>
<accession>A0A3G3K3B5</accession>
<feature type="transmembrane region" description="Helical" evidence="1">
    <location>
        <begin position="123"/>
        <end position="143"/>
    </location>
</feature>
<dbReference type="AlphaFoldDB" id="A0A3G3K3B5"/>
<dbReference type="RefSeq" id="WP_123043125.1">
    <property type="nucleotide sequence ID" value="NZ_CP033433.1"/>
</dbReference>
<gene>
    <name evidence="2" type="ORF">EAV92_22290</name>
</gene>
<keyword evidence="1" id="KW-0472">Membrane</keyword>
<keyword evidence="1" id="KW-0812">Transmembrane</keyword>
<dbReference type="KEGG" id="coh:EAV92_22290"/>
<keyword evidence="3" id="KW-1185">Reference proteome</keyword>
<feature type="transmembrane region" description="Helical" evidence="1">
    <location>
        <begin position="20"/>
        <end position="37"/>
    </location>
</feature>
<protein>
    <submittedName>
        <fullName evidence="2">Ferric reductase</fullName>
    </submittedName>
</protein>
<proteinExistence type="predicted"/>
<feature type="transmembrane region" description="Helical" evidence="1">
    <location>
        <begin position="155"/>
        <end position="174"/>
    </location>
</feature>
<feature type="transmembrane region" description="Helical" evidence="1">
    <location>
        <begin position="58"/>
        <end position="78"/>
    </location>
</feature>
<reference evidence="2 3" key="1">
    <citation type="submission" date="2018-10" db="EMBL/GenBank/DDBJ databases">
        <title>Genome Sequence of Cohnella sp.</title>
        <authorList>
            <person name="Srinivasan S."/>
            <person name="Kim M.K."/>
        </authorList>
    </citation>
    <scope>NUCLEOTIDE SEQUENCE [LARGE SCALE GENOMIC DNA]</scope>
    <source>
        <strain evidence="2 3">18JY8-7</strain>
    </source>
</reference>
<evidence type="ECO:0000256" key="1">
    <source>
        <dbReference type="SAM" id="Phobius"/>
    </source>
</evidence>
<evidence type="ECO:0000313" key="3">
    <source>
        <dbReference type="Proteomes" id="UP000269097"/>
    </source>
</evidence>
<keyword evidence="1" id="KW-1133">Transmembrane helix</keyword>
<name>A0A3G3K3B5_9BACL</name>
<organism evidence="2 3">
    <name type="scientific">Cohnella candidum</name>
    <dbReference type="NCBI Taxonomy" id="2674991"/>
    <lineage>
        <taxon>Bacteria</taxon>
        <taxon>Bacillati</taxon>
        <taxon>Bacillota</taxon>
        <taxon>Bacilli</taxon>
        <taxon>Bacillales</taxon>
        <taxon>Paenibacillaceae</taxon>
        <taxon>Cohnella</taxon>
    </lineage>
</organism>
<evidence type="ECO:0000313" key="2">
    <source>
        <dbReference type="EMBL" id="AYQ75045.1"/>
    </source>
</evidence>
<feature type="transmembrane region" description="Helical" evidence="1">
    <location>
        <begin position="93"/>
        <end position="111"/>
    </location>
</feature>